<reference evidence="2 3" key="1">
    <citation type="submission" date="2023-01" db="EMBL/GenBank/DDBJ databases">
        <title>Cultivation and genomic characterization of new, ubiquitous marine nitrite-oxidizing bacteria from the Nitrospirales.</title>
        <authorList>
            <person name="Mueller A.J."/>
            <person name="Daebeler A."/>
            <person name="Herbold C.W."/>
            <person name="Kirkegaard R.H."/>
            <person name="Daims H."/>
        </authorList>
    </citation>
    <scope>NUCLEOTIDE SEQUENCE [LARGE SCALE GENOMIC DNA]</scope>
    <source>
        <strain evidence="2 3">DK</strain>
    </source>
</reference>
<evidence type="ECO:0000313" key="2">
    <source>
        <dbReference type="EMBL" id="WNM63922.1"/>
    </source>
</evidence>
<sequence>MNIETSQVVVSRRKFSGKQVILFVGLAVLATTLGVVWWMNQYVYATMFQPTRLGESEQQVLNAKVAHLLHTADAASSSVSQPLPSTLDAALDPVPYSEADGNREIQLTEREVNALIATDSYMARHVAVDMADDLVSVQLVVPINHEMPIVGGKMLKLNFGLELSYTHGKPVVAMRGISLGGIPLPSAWWGDIKNTNLVEEFGGSGGFWDQFSKGVEDMKIQDGQLYVMLKK</sequence>
<dbReference type="AlphaFoldDB" id="A0AA96GM98"/>
<keyword evidence="1" id="KW-1133">Transmembrane helix</keyword>
<keyword evidence="1" id="KW-0472">Membrane</keyword>
<feature type="transmembrane region" description="Helical" evidence="1">
    <location>
        <begin position="20"/>
        <end position="39"/>
    </location>
</feature>
<dbReference type="RefSeq" id="WP_312748724.1">
    <property type="nucleotide sequence ID" value="NZ_CP116968.1"/>
</dbReference>
<dbReference type="KEGG" id="nneo:PQG83_09235"/>
<evidence type="ECO:0000256" key="1">
    <source>
        <dbReference type="SAM" id="Phobius"/>
    </source>
</evidence>
<keyword evidence="3" id="KW-1185">Reference proteome</keyword>
<organism evidence="2 3">
    <name type="scientific">Candidatus Nitrospira neomarina</name>
    <dbReference type="NCBI Taxonomy" id="3020899"/>
    <lineage>
        <taxon>Bacteria</taxon>
        <taxon>Pseudomonadati</taxon>
        <taxon>Nitrospirota</taxon>
        <taxon>Nitrospiria</taxon>
        <taxon>Nitrospirales</taxon>
        <taxon>Nitrospiraceae</taxon>
        <taxon>Nitrospira</taxon>
    </lineage>
</organism>
<name>A0AA96GM98_9BACT</name>
<dbReference type="EMBL" id="CP116968">
    <property type="protein sequence ID" value="WNM63922.1"/>
    <property type="molecule type" value="Genomic_DNA"/>
</dbReference>
<dbReference type="Proteomes" id="UP001302494">
    <property type="component" value="Chromosome"/>
</dbReference>
<accession>A0AA96GM98</accession>
<proteinExistence type="predicted"/>
<gene>
    <name evidence="2" type="ORF">PQG83_09235</name>
</gene>
<protein>
    <submittedName>
        <fullName evidence="2">Arginine N-succinyltransferase</fullName>
    </submittedName>
</protein>
<evidence type="ECO:0000313" key="3">
    <source>
        <dbReference type="Proteomes" id="UP001302494"/>
    </source>
</evidence>
<keyword evidence="1" id="KW-0812">Transmembrane</keyword>